<proteinExistence type="predicted"/>
<dbReference type="Proteomes" id="UP000282759">
    <property type="component" value="Unassembled WGS sequence"/>
</dbReference>
<protein>
    <submittedName>
        <fullName evidence="1">Gluconate 2-dehydrogenase subunit 3 family protein</fullName>
    </submittedName>
</protein>
<sequence length="188" mass="20948">MTRREAISRVSLLLGGVIIGADAFLTGCKPSSKTIFEFTDKDIALLNEIADTILPATSTPGAKDANVAPFMVTMVKDCYKEKDQEILAAGLAKIQEAADNKYNKDFMQLSAEQRTVLLTEIDVEQQKYTNNKKEDDAPHYFRMYKELTLLAYFTSEKGASQALSYIAVPGKFEAITEYKKGQRAWALN</sequence>
<dbReference type="AlphaFoldDB" id="A0A3S2UPT4"/>
<gene>
    <name evidence="1" type="ORF">EOD41_03715</name>
</gene>
<accession>A0A3S2UPT4</accession>
<dbReference type="RefSeq" id="WP_127703416.1">
    <property type="nucleotide sequence ID" value="NZ_SACK01000001.1"/>
</dbReference>
<evidence type="ECO:0000313" key="2">
    <source>
        <dbReference type="Proteomes" id="UP000282759"/>
    </source>
</evidence>
<evidence type="ECO:0000313" key="1">
    <source>
        <dbReference type="EMBL" id="RVU03051.1"/>
    </source>
</evidence>
<dbReference type="EMBL" id="SACK01000001">
    <property type="protein sequence ID" value="RVU03051.1"/>
    <property type="molecule type" value="Genomic_DNA"/>
</dbReference>
<reference evidence="1 2" key="1">
    <citation type="submission" date="2019-01" db="EMBL/GenBank/DDBJ databases">
        <authorList>
            <person name="Chen W.-M."/>
        </authorList>
    </citation>
    <scope>NUCLEOTIDE SEQUENCE [LARGE SCALE GENOMIC DNA]</scope>
    <source>
        <strain evidence="1 2">YBJ-36</strain>
    </source>
</reference>
<keyword evidence="2" id="KW-1185">Reference proteome</keyword>
<dbReference type="OrthoDB" id="6385145at2"/>
<comment type="caution">
    <text evidence="1">The sequence shown here is derived from an EMBL/GenBank/DDBJ whole genome shotgun (WGS) entry which is preliminary data.</text>
</comment>
<dbReference type="InterPro" id="IPR027056">
    <property type="entry name" value="Gluconate_2DH_su3"/>
</dbReference>
<name>A0A3S2UPT4_9SPHI</name>
<organism evidence="1 2">
    <name type="scientific">Mucilaginibacter limnophilus</name>
    <dbReference type="NCBI Taxonomy" id="1932778"/>
    <lineage>
        <taxon>Bacteria</taxon>
        <taxon>Pseudomonadati</taxon>
        <taxon>Bacteroidota</taxon>
        <taxon>Sphingobacteriia</taxon>
        <taxon>Sphingobacteriales</taxon>
        <taxon>Sphingobacteriaceae</taxon>
        <taxon>Mucilaginibacter</taxon>
    </lineage>
</organism>
<dbReference type="Pfam" id="PF13618">
    <property type="entry name" value="Gluconate_2-dh3"/>
    <property type="match status" value="1"/>
</dbReference>